<dbReference type="InterPro" id="IPR001199">
    <property type="entry name" value="Cyt_B5-like_heme/steroid-bd"/>
</dbReference>
<dbReference type="InterPro" id="IPR005804">
    <property type="entry name" value="FA_desaturase_dom"/>
</dbReference>
<dbReference type="SMART" id="SM01117">
    <property type="entry name" value="Cyt-b5"/>
    <property type="match status" value="1"/>
</dbReference>
<evidence type="ECO:0000256" key="1">
    <source>
        <dbReference type="ARBA" id="ARBA00005105"/>
    </source>
</evidence>
<evidence type="ECO:0000256" key="4">
    <source>
        <dbReference type="ARBA" id="ARBA00023098"/>
    </source>
</evidence>
<dbReference type="InterPro" id="IPR012171">
    <property type="entry name" value="Fatty_acid_desaturase"/>
</dbReference>
<dbReference type="Pfam" id="PF00173">
    <property type="entry name" value="Cyt-b5"/>
    <property type="match status" value="1"/>
</dbReference>
<dbReference type="PRINTS" id="PR00363">
    <property type="entry name" value="CYTOCHROMEB5"/>
</dbReference>
<dbReference type="GeneID" id="110086171"/>
<reference evidence="10" key="2">
    <citation type="submission" date="2025-08" db="UniProtKB">
        <authorList>
            <consortium name="RefSeq"/>
        </authorList>
    </citation>
    <scope>IDENTIFICATION</scope>
</reference>
<evidence type="ECO:0000259" key="8">
    <source>
        <dbReference type="PROSITE" id="PS50255"/>
    </source>
</evidence>
<dbReference type="PANTHER" id="PTHR19353:SF57">
    <property type="entry name" value="ACYL-COA (8-3)-DESATURASE"/>
    <property type="match status" value="1"/>
</dbReference>
<evidence type="ECO:0000256" key="7">
    <source>
        <dbReference type="SAM" id="Phobius"/>
    </source>
</evidence>
<dbReference type="PANTHER" id="PTHR19353">
    <property type="entry name" value="FATTY ACID DESATURASE 2"/>
    <property type="match status" value="1"/>
</dbReference>
<sequence length="455" mass="53040">MASQRDLAERRRGPDPGGAERSCCLRQFSWAEIGLRGAQGEPPAERWLVIDRKVYDISQFHRRHPGGSRVISHYAGQDATDPFTAFHPDKTLVRKYMKPLLIGELASDQPSFEPSKNKLIVEDFRELRSTAEKLGLFKPNKLYFFLLLLHILILDAAGWFVLWHFGISLKTFSIATVLLTLAQSQAGWLQHDFGHLSVFKNPKWNRILQEFVMCHLKGLSANWWTLHHAQHHAKPNCFPKDPDLTFHPMLFSLGKPLSLELGMQKKKYMPYNHQHKYFFITMPPIVKPLFQIYSLYFIFKRKLWREMAWSMAYFVRFFIAFVPIMGLKGAMGYILLLNILKSVLFTWISQMNHIPMHIDYDRNLDWFSTQLQATCNVKQSFFNDWITGHLNFQIEHHLFPTMPRHNFWKVAPLVKAMCAKHGIDYQTKPLLTGFADIVHSLKDAGEIWLNAYNHG</sequence>
<feature type="region of interest" description="Disordered" evidence="6">
    <location>
        <begin position="1"/>
        <end position="20"/>
    </location>
</feature>
<gene>
    <name evidence="10" type="primary">LOC110086171</name>
</gene>
<evidence type="ECO:0000256" key="2">
    <source>
        <dbReference type="ARBA" id="ARBA00022516"/>
    </source>
</evidence>
<dbReference type="Gene3D" id="3.10.120.10">
    <property type="entry name" value="Cytochrome b5-like heme/steroid binding domain"/>
    <property type="match status" value="1"/>
</dbReference>
<feature type="compositionally biased region" description="Basic and acidic residues" evidence="6">
    <location>
        <begin position="1"/>
        <end position="14"/>
    </location>
</feature>
<organism evidence="9 10">
    <name type="scientific">Pogona vitticeps</name>
    <name type="common">central bearded dragon</name>
    <dbReference type="NCBI Taxonomy" id="103695"/>
    <lineage>
        <taxon>Eukaryota</taxon>
        <taxon>Metazoa</taxon>
        <taxon>Chordata</taxon>
        <taxon>Craniata</taxon>
        <taxon>Vertebrata</taxon>
        <taxon>Euteleostomi</taxon>
        <taxon>Lepidosauria</taxon>
        <taxon>Squamata</taxon>
        <taxon>Bifurcata</taxon>
        <taxon>Unidentata</taxon>
        <taxon>Episquamata</taxon>
        <taxon>Toxicofera</taxon>
        <taxon>Iguania</taxon>
        <taxon>Acrodonta</taxon>
        <taxon>Agamidae</taxon>
        <taxon>Amphibolurinae</taxon>
        <taxon>Pogona</taxon>
    </lineage>
</organism>
<keyword evidence="7" id="KW-0812">Transmembrane</keyword>
<dbReference type="SUPFAM" id="SSF55856">
    <property type="entry name" value="Cytochrome b5-like heme/steroid binding domain"/>
    <property type="match status" value="1"/>
</dbReference>
<evidence type="ECO:0000256" key="5">
    <source>
        <dbReference type="ARBA" id="ARBA00023160"/>
    </source>
</evidence>
<keyword evidence="7" id="KW-0472">Membrane</keyword>
<feature type="transmembrane region" description="Helical" evidence="7">
    <location>
        <begin position="277"/>
        <end position="299"/>
    </location>
</feature>
<proteinExistence type="predicted"/>
<dbReference type="Pfam" id="PF00487">
    <property type="entry name" value="FA_desaturase"/>
    <property type="match status" value="1"/>
</dbReference>
<evidence type="ECO:0000313" key="10">
    <source>
        <dbReference type="RefSeq" id="XP_072841639.1"/>
    </source>
</evidence>
<dbReference type="InterPro" id="IPR036400">
    <property type="entry name" value="Cyt_B5-like_heme/steroid_sf"/>
</dbReference>
<keyword evidence="9" id="KW-1185">Reference proteome</keyword>
<keyword evidence="4" id="KW-0443">Lipid metabolism</keyword>
<keyword evidence="5" id="KW-0275">Fatty acid biosynthesis</keyword>
<comment type="pathway">
    <text evidence="1">Lipid metabolism; polyunsaturated fatty acid biosynthesis.</text>
</comment>
<dbReference type="PIRSF" id="PIRSF015921">
    <property type="entry name" value="FA_sphinglp_des"/>
    <property type="match status" value="1"/>
</dbReference>
<name>A0ABM5F8A6_9SAUR</name>
<evidence type="ECO:0000256" key="3">
    <source>
        <dbReference type="ARBA" id="ARBA00022832"/>
    </source>
</evidence>
<feature type="transmembrane region" description="Helical" evidence="7">
    <location>
        <begin position="306"/>
        <end position="324"/>
    </location>
</feature>
<keyword evidence="7" id="KW-1133">Transmembrane helix</keyword>
<dbReference type="CDD" id="cd03506">
    <property type="entry name" value="Delta6-FADS-like"/>
    <property type="match status" value="1"/>
</dbReference>
<protein>
    <submittedName>
        <fullName evidence="10">Acyl-CoA (8-3)-desaturase-like isoform X1</fullName>
    </submittedName>
</protein>
<dbReference type="Proteomes" id="UP001652642">
    <property type="component" value="Chromosome 1"/>
</dbReference>
<reference evidence="9" key="1">
    <citation type="submission" date="2025-05" db="UniProtKB">
        <authorList>
            <consortium name="RefSeq"/>
        </authorList>
    </citation>
    <scope>NUCLEOTIDE SEQUENCE [LARGE SCALE GENOMIC DNA]</scope>
</reference>
<evidence type="ECO:0000256" key="6">
    <source>
        <dbReference type="SAM" id="MobiDB-lite"/>
    </source>
</evidence>
<keyword evidence="2" id="KW-0444">Lipid biosynthesis</keyword>
<evidence type="ECO:0000313" key="9">
    <source>
        <dbReference type="Proteomes" id="UP001652642"/>
    </source>
</evidence>
<dbReference type="RefSeq" id="XP_072841639.1">
    <property type="nucleotide sequence ID" value="XM_072985538.1"/>
</dbReference>
<feature type="domain" description="Cytochrome b5 heme-binding" evidence="8">
    <location>
        <begin position="25"/>
        <end position="106"/>
    </location>
</feature>
<accession>A0ABM5F8A6</accession>
<keyword evidence="3" id="KW-0276">Fatty acid metabolism</keyword>
<feature type="transmembrane region" description="Helical" evidence="7">
    <location>
        <begin position="142"/>
        <end position="162"/>
    </location>
</feature>
<dbReference type="PROSITE" id="PS50255">
    <property type="entry name" value="CYTOCHROME_B5_2"/>
    <property type="match status" value="1"/>
</dbReference>